<dbReference type="SUPFAM" id="SSF53335">
    <property type="entry name" value="S-adenosyl-L-methionine-dependent methyltransferases"/>
    <property type="match status" value="1"/>
</dbReference>
<evidence type="ECO:0008006" key="8">
    <source>
        <dbReference type="Google" id="ProtNLM"/>
    </source>
</evidence>
<feature type="domain" description="O-methyltransferase C-terminal" evidence="4">
    <location>
        <begin position="255"/>
        <end position="409"/>
    </location>
</feature>
<sequence>MEAQLEQLLGPAKQALQAFEGPLAQDVDAALSLSPGNTSAQSGALRTKIEETIQTLHKLEQIITPPQVLFMDAVFAATSTKVLLCASRYKFADILEQRGPLTIPALAAAAGVQPTAAHQLLRYLIDELGFFAYANNPSSDDPQRQAPTPPTVQNNRASALLRTDHWTTWHNWVDQYATTHYSMLTSLPDAVGASSTHRSAAQHFYDTDDAPYAAMQARGLTAGFHKAIGAFSVAEAPGLLADYPWGDALVRGDAVLTDVGAGQGDFVAHYLRAFPRARAVAFDLPATAELVRERFESGGEAGWADGRVSVRAGDFFAEDNQIPASEVYFLRLVFHNWDDEKCVRILERVREVMVMRPGVSRVLVVEMVVREGRLGSFARYGDIRMLTMVKNKERTLDEYRDIARKGGFEITDVITPRGCLSQVLDLRPVS</sequence>
<evidence type="ECO:0000259" key="5">
    <source>
        <dbReference type="Pfam" id="PF08100"/>
    </source>
</evidence>
<proteinExistence type="predicted"/>
<dbReference type="Proteomes" id="UP001521184">
    <property type="component" value="Unassembled WGS sequence"/>
</dbReference>
<dbReference type="InterPro" id="IPR036388">
    <property type="entry name" value="WH-like_DNA-bd_sf"/>
</dbReference>
<evidence type="ECO:0000313" key="7">
    <source>
        <dbReference type="Proteomes" id="UP001521184"/>
    </source>
</evidence>
<dbReference type="InterPro" id="IPR012967">
    <property type="entry name" value="COMT_dimerisation"/>
</dbReference>
<dbReference type="InterPro" id="IPR036390">
    <property type="entry name" value="WH_DNA-bd_sf"/>
</dbReference>
<dbReference type="InterPro" id="IPR029063">
    <property type="entry name" value="SAM-dependent_MTases_sf"/>
</dbReference>
<keyword evidence="2" id="KW-0808">Transferase</keyword>
<gene>
    <name evidence="6" type="ORF">SLS58_007134</name>
</gene>
<protein>
    <recommendedName>
        <fullName evidence="8">O-methyltransferase</fullName>
    </recommendedName>
</protein>
<dbReference type="PANTHER" id="PTHR43712">
    <property type="entry name" value="PUTATIVE (AFU_ORTHOLOGUE AFUA_4G14580)-RELATED"/>
    <property type="match status" value="1"/>
</dbReference>
<keyword evidence="1" id="KW-0489">Methyltransferase</keyword>
<dbReference type="Gene3D" id="1.10.10.10">
    <property type="entry name" value="Winged helix-like DNA-binding domain superfamily/Winged helix DNA-binding domain"/>
    <property type="match status" value="1"/>
</dbReference>
<name>A0ABR3TKY1_9PEZI</name>
<evidence type="ECO:0000313" key="6">
    <source>
        <dbReference type="EMBL" id="KAL1640183.1"/>
    </source>
</evidence>
<accession>A0ABR3TKY1</accession>
<dbReference type="Pfam" id="PF00891">
    <property type="entry name" value="Methyltransf_2"/>
    <property type="match status" value="1"/>
</dbReference>
<dbReference type="SUPFAM" id="SSF46785">
    <property type="entry name" value="Winged helix' DNA-binding domain"/>
    <property type="match status" value="1"/>
</dbReference>
<dbReference type="Pfam" id="PF08100">
    <property type="entry name" value="Dimerisation"/>
    <property type="match status" value="1"/>
</dbReference>
<feature type="domain" description="O-methyltransferase dimerisation" evidence="5">
    <location>
        <begin position="72"/>
        <end position="135"/>
    </location>
</feature>
<reference evidence="6 7" key="1">
    <citation type="journal article" date="2023" name="Plant Dis.">
        <title>First Report of Diplodia intermedia Causing Canker and Dieback Diseases on Apple Trees in Canada.</title>
        <authorList>
            <person name="Ellouze W."/>
            <person name="Ilyukhin E."/>
            <person name="Sulman M."/>
            <person name="Ali S."/>
        </authorList>
    </citation>
    <scope>NUCLEOTIDE SEQUENCE [LARGE SCALE GENOMIC DNA]</scope>
    <source>
        <strain evidence="6 7">M45-28</strain>
    </source>
</reference>
<dbReference type="Gene3D" id="3.40.50.150">
    <property type="entry name" value="Vaccinia Virus protein VP39"/>
    <property type="match status" value="1"/>
</dbReference>
<comment type="caution">
    <text evidence="6">The sequence shown here is derived from an EMBL/GenBank/DDBJ whole genome shotgun (WGS) entry which is preliminary data.</text>
</comment>
<evidence type="ECO:0000256" key="1">
    <source>
        <dbReference type="ARBA" id="ARBA00022603"/>
    </source>
</evidence>
<dbReference type="InterPro" id="IPR016461">
    <property type="entry name" value="COMT-like"/>
</dbReference>
<organism evidence="6 7">
    <name type="scientific">Diplodia intermedia</name>
    <dbReference type="NCBI Taxonomy" id="856260"/>
    <lineage>
        <taxon>Eukaryota</taxon>
        <taxon>Fungi</taxon>
        <taxon>Dikarya</taxon>
        <taxon>Ascomycota</taxon>
        <taxon>Pezizomycotina</taxon>
        <taxon>Dothideomycetes</taxon>
        <taxon>Dothideomycetes incertae sedis</taxon>
        <taxon>Botryosphaeriales</taxon>
        <taxon>Botryosphaeriaceae</taxon>
        <taxon>Diplodia</taxon>
    </lineage>
</organism>
<keyword evidence="3" id="KW-0949">S-adenosyl-L-methionine</keyword>
<evidence type="ECO:0000256" key="2">
    <source>
        <dbReference type="ARBA" id="ARBA00022679"/>
    </source>
</evidence>
<dbReference type="PROSITE" id="PS51683">
    <property type="entry name" value="SAM_OMT_II"/>
    <property type="match status" value="1"/>
</dbReference>
<dbReference type="PANTHER" id="PTHR43712:SF2">
    <property type="entry name" value="O-METHYLTRANSFERASE CICE"/>
    <property type="match status" value="1"/>
</dbReference>
<dbReference type="EMBL" id="JAKEKT020000053">
    <property type="protein sequence ID" value="KAL1640183.1"/>
    <property type="molecule type" value="Genomic_DNA"/>
</dbReference>
<dbReference type="InterPro" id="IPR001077">
    <property type="entry name" value="COMT_C"/>
</dbReference>
<evidence type="ECO:0000259" key="4">
    <source>
        <dbReference type="Pfam" id="PF00891"/>
    </source>
</evidence>
<keyword evidence="7" id="KW-1185">Reference proteome</keyword>
<evidence type="ECO:0000256" key="3">
    <source>
        <dbReference type="ARBA" id="ARBA00022691"/>
    </source>
</evidence>